<keyword evidence="8" id="KW-0802">TPR repeat</keyword>
<dbReference type="InterPro" id="IPR005467">
    <property type="entry name" value="His_kinase_dom"/>
</dbReference>
<evidence type="ECO:0000256" key="10">
    <source>
        <dbReference type="SAM" id="Phobius"/>
    </source>
</evidence>
<evidence type="ECO:0000256" key="2">
    <source>
        <dbReference type="ARBA" id="ARBA00012438"/>
    </source>
</evidence>
<keyword evidence="10" id="KW-0812">Transmembrane</keyword>
<keyword evidence="11" id="KW-0732">Signal</keyword>
<reference evidence="13" key="1">
    <citation type="submission" date="2021-04" db="EMBL/GenBank/DDBJ databases">
        <authorList>
            <person name="Rodrigo-Torres L."/>
            <person name="Arahal R. D."/>
            <person name="Lucena T."/>
        </authorList>
    </citation>
    <scope>NUCLEOTIDE SEQUENCE</scope>
    <source>
        <strain evidence="13">AS29M-1</strain>
    </source>
</reference>
<dbReference type="SUPFAM" id="SSF48452">
    <property type="entry name" value="TPR-like"/>
    <property type="match status" value="2"/>
</dbReference>
<dbReference type="SMART" id="SM00387">
    <property type="entry name" value="HATPase_c"/>
    <property type="match status" value="1"/>
</dbReference>
<keyword evidence="10" id="KW-0472">Membrane</keyword>
<dbReference type="InterPro" id="IPR011495">
    <property type="entry name" value="Sig_transdc_His_kin_sub2_dim/P"/>
</dbReference>
<evidence type="ECO:0000259" key="12">
    <source>
        <dbReference type="PROSITE" id="PS50109"/>
    </source>
</evidence>
<dbReference type="InterPro" id="IPR003594">
    <property type="entry name" value="HATPase_dom"/>
</dbReference>
<dbReference type="Gene3D" id="3.30.450.20">
    <property type="entry name" value="PAS domain"/>
    <property type="match status" value="1"/>
</dbReference>
<feature type="repeat" description="TPR" evidence="8">
    <location>
        <begin position="203"/>
        <end position="236"/>
    </location>
</feature>
<organism evidence="13 14">
    <name type="scientific">Parvicella tangerina</name>
    <dbReference type="NCBI Taxonomy" id="2829795"/>
    <lineage>
        <taxon>Bacteria</taxon>
        <taxon>Pseudomonadati</taxon>
        <taxon>Bacteroidota</taxon>
        <taxon>Flavobacteriia</taxon>
        <taxon>Flavobacteriales</taxon>
        <taxon>Parvicellaceae</taxon>
        <taxon>Parvicella</taxon>
    </lineage>
</organism>
<dbReference type="RefSeq" id="WP_258543418.1">
    <property type="nucleotide sequence ID" value="NZ_OU015584.1"/>
</dbReference>
<evidence type="ECO:0000256" key="1">
    <source>
        <dbReference type="ARBA" id="ARBA00000085"/>
    </source>
</evidence>
<dbReference type="GO" id="GO:0004673">
    <property type="term" value="F:protein histidine kinase activity"/>
    <property type="evidence" value="ECO:0007669"/>
    <property type="project" value="UniProtKB-EC"/>
</dbReference>
<keyword evidence="6" id="KW-0418">Kinase</keyword>
<feature type="chain" id="PRO_5037403021" description="histidine kinase" evidence="11">
    <location>
        <begin position="23"/>
        <end position="608"/>
    </location>
</feature>
<evidence type="ECO:0000256" key="11">
    <source>
        <dbReference type="SAM" id="SignalP"/>
    </source>
</evidence>
<keyword evidence="9" id="KW-0175">Coiled coil</keyword>
<dbReference type="InterPro" id="IPR036890">
    <property type="entry name" value="HATPase_C_sf"/>
</dbReference>
<dbReference type="PROSITE" id="PS50005">
    <property type="entry name" value="TPR"/>
    <property type="match status" value="1"/>
</dbReference>
<evidence type="ECO:0000256" key="3">
    <source>
        <dbReference type="ARBA" id="ARBA00022553"/>
    </source>
</evidence>
<evidence type="ECO:0000256" key="4">
    <source>
        <dbReference type="ARBA" id="ARBA00022679"/>
    </source>
</evidence>
<keyword evidence="3" id="KW-0597">Phosphoprotein</keyword>
<feature type="signal peptide" evidence="11">
    <location>
        <begin position="1"/>
        <end position="22"/>
    </location>
</feature>
<evidence type="ECO:0000256" key="8">
    <source>
        <dbReference type="PROSITE-ProRule" id="PRU00339"/>
    </source>
</evidence>
<dbReference type="SMART" id="SM00028">
    <property type="entry name" value="TPR"/>
    <property type="match status" value="5"/>
</dbReference>
<keyword evidence="5" id="KW-0547">Nucleotide-binding</keyword>
<dbReference type="KEGG" id="ptan:CRYO30217_03231"/>
<dbReference type="PANTHER" id="PTHR41523">
    <property type="entry name" value="TWO-COMPONENT SYSTEM SENSOR PROTEIN"/>
    <property type="match status" value="1"/>
</dbReference>
<keyword evidence="7" id="KW-0067">ATP-binding</keyword>
<evidence type="ECO:0000313" key="14">
    <source>
        <dbReference type="Proteomes" id="UP000683507"/>
    </source>
</evidence>
<sequence length="608" mass="69160">MRFLLQICYSLLLFGLSLSASAQGSTEKLRKQFAKAQGSEKFELSISLVKNYMYSNNDSCDYFLQVAKDIASNLNNDRYKGTYHLTHAKISKVRSNYNDAINHSLKAISYFEAVGFSEGIIESNTIIGHIYALRGEFDKSYPYYDISIQKAEQANLPLFKINALIGKGNVLYYQDSIELAEQTMKEAINLTEKFNPLDKKATAGLYTNTGNLYLHKKDYLEAVSHYQKGFNIYYQLNDKYGMSLTAYNIGDAFLGLNEYDSAKKFYNINLFLGQELNSLEEIKYAYKGFTNLYEQQGDFQSALESYYKYVAYADSVRDDQYNAELEALTQNFQKNQQLKLSEEKLAHSEEVRAKQKVINIILTSGLVIVFIAIIVVFILYRRSVRNRELLLATSKEIEEKNIKIDKALQQKETLLKEVHHRVKNNLQLIASLLNLQSATITDETAQSAINESKSRVQAIALMHKGLYQDDNYNSVELDTYINELVENLRTLSQHASKTINFELDIEPVHLNIDKSVPIGLIISELISNSLKHAFAEKMSGEISISIKKIQDKVTLTYADDGQGLPEDFDMESQESMGFTVINALTDQIEGSLIVQSFSPFNLELIFFA</sequence>
<evidence type="ECO:0000256" key="6">
    <source>
        <dbReference type="ARBA" id="ARBA00022777"/>
    </source>
</evidence>
<proteinExistence type="predicted"/>
<keyword evidence="4" id="KW-0808">Transferase</keyword>
<dbReference type="InterPro" id="IPR019734">
    <property type="entry name" value="TPR_rpt"/>
</dbReference>
<evidence type="ECO:0000256" key="5">
    <source>
        <dbReference type="ARBA" id="ARBA00022741"/>
    </source>
</evidence>
<dbReference type="PROSITE" id="PS50109">
    <property type="entry name" value="HIS_KIN"/>
    <property type="match status" value="1"/>
</dbReference>
<name>A0A916JQD2_9FLAO</name>
<gene>
    <name evidence="13" type="ORF">CRYO30217_03231</name>
</gene>
<dbReference type="Pfam" id="PF07568">
    <property type="entry name" value="HisKA_2"/>
    <property type="match status" value="1"/>
</dbReference>
<dbReference type="GO" id="GO:0005524">
    <property type="term" value="F:ATP binding"/>
    <property type="evidence" value="ECO:0007669"/>
    <property type="project" value="UniProtKB-KW"/>
</dbReference>
<keyword evidence="10" id="KW-1133">Transmembrane helix</keyword>
<dbReference type="Gene3D" id="3.30.565.10">
    <property type="entry name" value="Histidine kinase-like ATPase, C-terminal domain"/>
    <property type="match status" value="1"/>
</dbReference>
<evidence type="ECO:0000256" key="9">
    <source>
        <dbReference type="SAM" id="Coils"/>
    </source>
</evidence>
<dbReference type="PANTHER" id="PTHR41523:SF8">
    <property type="entry name" value="ETHYLENE RESPONSE SENSOR PROTEIN"/>
    <property type="match status" value="1"/>
</dbReference>
<dbReference type="SUPFAM" id="SSF55874">
    <property type="entry name" value="ATPase domain of HSP90 chaperone/DNA topoisomerase II/histidine kinase"/>
    <property type="match status" value="1"/>
</dbReference>
<feature type="coiled-coil region" evidence="9">
    <location>
        <begin position="390"/>
        <end position="417"/>
    </location>
</feature>
<dbReference type="AlphaFoldDB" id="A0A916JQD2"/>
<dbReference type="Gene3D" id="1.25.40.10">
    <property type="entry name" value="Tetratricopeptide repeat domain"/>
    <property type="match status" value="2"/>
</dbReference>
<dbReference type="Pfam" id="PF02518">
    <property type="entry name" value="HATPase_c"/>
    <property type="match status" value="1"/>
</dbReference>
<protein>
    <recommendedName>
        <fullName evidence="2">histidine kinase</fullName>
        <ecNumber evidence="2">2.7.13.3</ecNumber>
    </recommendedName>
</protein>
<feature type="transmembrane region" description="Helical" evidence="10">
    <location>
        <begin position="357"/>
        <end position="380"/>
    </location>
</feature>
<keyword evidence="14" id="KW-1185">Reference proteome</keyword>
<comment type="catalytic activity">
    <reaction evidence="1">
        <text>ATP + protein L-histidine = ADP + protein N-phospho-L-histidine.</text>
        <dbReference type="EC" id="2.7.13.3"/>
    </reaction>
</comment>
<evidence type="ECO:0000313" key="13">
    <source>
        <dbReference type="EMBL" id="CAG5086668.1"/>
    </source>
</evidence>
<dbReference type="InterPro" id="IPR011990">
    <property type="entry name" value="TPR-like_helical_dom_sf"/>
</dbReference>
<accession>A0A916JQD2</accession>
<evidence type="ECO:0000256" key="7">
    <source>
        <dbReference type="ARBA" id="ARBA00022840"/>
    </source>
</evidence>
<feature type="domain" description="Histidine kinase" evidence="12">
    <location>
        <begin position="417"/>
        <end position="596"/>
    </location>
</feature>
<dbReference type="EMBL" id="OU015584">
    <property type="protein sequence ID" value="CAG5086668.1"/>
    <property type="molecule type" value="Genomic_DNA"/>
</dbReference>
<dbReference type="EC" id="2.7.13.3" evidence="2"/>
<dbReference type="Proteomes" id="UP000683507">
    <property type="component" value="Chromosome"/>
</dbReference>